<sequence>MSLEDNPLPDYGDFVGSNDKFEVEDLAEPRERYFQGLLYYPICIGDVLDQRYRIEHKLGHGGYSTVWMAYNMQTKCDVALKIHVPGSEGENEPNMQNEIILNVQDTSNLLTYKNSFYVRDYNSQNHLVLVFPVWGPSLGSCFRQMSTSAHLNNRNVMWGICLSNIYDTDTKYKYLGRPQKSKVYLRSGSIAEMVAPIIVSKDLLRETVCLDDFGHAIRPGTSVTPKFHSPVGYCAPELFHDMEPGFSSDIWSYMCLCSELYLGFRLFWSTGSPAIVSEIVDVLGSLPEHWKGYYRDLGTGDDSWYDQSRKPSDPLQAMIMRARPEIGNTERSHVLSMMSKGFCYLPESRLSAEELQQDASFRAIMEIYGR</sequence>
<dbReference type="GO" id="GO:0005524">
    <property type="term" value="F:ATP binding"/>
    <property type="evidence" value="ECO:0007669"/>
    <property type="project" value="UniProtKB-UniRule"/>
</dbReference>
<keyword evidence="2" id="KW-0808">Transferase</keyword>
<dbReference type="SMART" id="SM00220">
    <property type="entry name" value="S_TKc"/>
    <property type="match status" value="1"/>
</dbReference>
<evidence type="ECO:0000256" key="4">
    <source>
        <dbReference type="ARBA" id="ARBA00022777"/>
    </source>
</evidence>
<dbReference type="InterPro" id="IPR011009">
    <property type="entry name" value="Kinase-like_dom_sf"/>
</dbReference>
<keyword evidence="4 8" id="KW-0418">Kinase</keyword>
<feature type="binding site" evidence="6">
    <location>
        <position position="81"/>
    </location>
    <ligand>
        <name>ATP</name>
        <dbReference type="ChEBI" id="CHEBI:30616"/>
    </ligand>
</feature>
<evidence type="ECO:0000313" key="9">
    <source>
        <dbReference type="Proteomes" id="UP000481288"/>
    </source>
</evidence>
<evidence type="ECO:0000256" key="5">
    <source>
        <dbReference type="ARBA" id="ARBA00022840"/>
    </source>
</evidence>
<keyword evidence="3 6" id="KW-0547">Nucleotide-binding</keyword>
<comment type="caution">
    <text evidence="8">The sequence shown here is derived from an EMBL/GenBank/DDBJ whole genome shotgun (WGS) entry which is preliminary data.</text>
</comment>
<evidence type="ECO:0000259" key="7">
    <source>
        <dbReference type="PROSITE" id="PS50011"/>
    </source>
</evidence>
<dbReference type="GO" id="GO:0005634">
    <property type="term" value="C:nucleus"/>
    <property type="evidence" value="ECO:0007669"/>
    <property type="project" value="TreeGrafter"/>
</dbReference>
<dbReference type="PANTHER" id="PTHR45646:SF11">
    <property type="entry name" value="SERINE_THREONINE-PROTEIN KINASE DOA"/>
    <property type="match status" value="1"/>
</dbReference>
<dbReference type="InterPro" id="IPR017441">
    <property type="entry name" value="Protein_kinase_ATP_BS"/>
</dbReference>
<dbReference type="GO" id="GO:0043484">
    <property type="term" value="P:regulation of RNA splicing"/>
    <property type="evidence" value="ECO:0007669"/>
    <property type="project" value="TreeGrafter"/>
</dbReference>
<evidence type="ECO:0000256" key="1">
    <source>
        <dbReference type="ARBA" id="ARBA00022527"/>
    </source>
</evidence>
<dbReference type="PROSITE" id="PS00107">
    <property type="entry name" value="PROTEIN_KINASE_ATP"/>
    <property type="match status" value="1"/>
</dbReference>
<dbReference type="PROSITE" id="PS50011">
    <property type="entry name" value="PROTEIN_KINASE_DOM"/>
    <property type="match status" value="1"/>
</dbReference>
<accession>A0A7D8YT44</accession>
<dbReference type="EMBL" id="QGMG01000026">
    <property type="protein sequence ID" value="TVY58768.1"/>
    <property type="molecule type" value="Genomic_DNA"/>
</dbReference>
<keyword evidence="9" id="KW-1185">Reference proteome</keyword>
<dbReference type="OrthoDB" id="5979581at2759"/>
<dbReference type="PANTHER" id="PTHR45646">
    <property type="entry name" value="SERINE/THREONINE-PROTEIN KINASE DOA-RELATED"/>
    <property type="match status" value="1"/>
</dbReference>
<dbReference type="GO" id="GO:0004674">
    <property type="term" value="F:protein serine/threonine kinase activity"/>
    <property type="evidence" value="ECO:0007669"/>
    <property type="project" value="UniProtKB-KW"/>
</dbReference>
<protein>
    <submittedName>
        <fullName evidence="8">Serine/threonine-protein kinase minibrain</fullName>
    </submittedName>
</protein>
<evidence type="ECO:0000256" key="6">
    <source>
        <dbReference type="PROSITE-ProRule" id="PRU10141"/>
    </source>
</evidence>
<organism evidence="8 9">
    <name type="scientific">Lachnellula cervina</name>
    <dbReference type="NCBI Taxonomy" id="1316786"/>
    <lineage>
        <taxon>Eukaryota</taxon>
        <taxon>Fungi</taxon>
        <taxon>Dikarya</taxon>
        <taxon>Ascomycota</taxon>
        <taxon>Pezizomycotina</taxon>
        <taxon>Leotiomycetes</taxon>
        <taxon>Helotiales</taxon>
        <taxon>Lachnaceae</taxon>
        <taxon>Lachnellula</taxon>
    </lineage>
</organism>
<keyword evidence="5 6" id="KW-0067">ATP-binding</keyword>
<dbReference type="Proteomes" id="UP000481288">
    <property type="component" value="Unassembled WGS sequence"/>
</dbReference>
<dbReference type="InterPro" id="IPR000719">
    <property type="entry name" value="Prot_kinase_dom"/>
</dbReference>
<dbReference type="InterPro" id="IPR051175">
    <property type="entry name" value="CLK_kinases"/>
</dbReference>
<dbReference type="SUPFAM" id="SSF56112">
    <property type="entry name" value="Protein kinase-like (PK-like)"/>
    <property type="match status" value="1"/>
</dbReference>
<evidence type="ECO:0000313" key="8">
    <source>
        <dbReference type="EMBL" id="TVY58768.1"/>
    </source>
</evidence>
<feature type="domain" description="Protein kinase" evidence="7">
    <location>
        <begin position="52"/>
        <end position="361"/>
    </location>
</feature>
<keyword evidence="1" id="KW-0723">Serine/threonine-protein kinase</keyword>
<dbReference type="Pfam" id="PF00069">
    <property type="entry name" value="Pkinase"/>
    <property type="match status" value="1"/>
</dbReference>
<reference evidence="8 9" key="1">
    <citation type="submission" date="2018-05" db="EMBL/GenBank/DDBJ databases">
        <title>Whole genome sequencing for identification of molecular markers to develop diagnostic detection tools for the regulated plant pathogen Lachnellula willkommii.</title>
        <authorList>
            <person name="Giroux E."/>
            <person name="Bilodeau G."/>
        </authorList>
    </citation>
    <scope>NUCLEOTIDE SEQUENCE [LARGE SCALE GENOMIC DNA]</scope>
    <source>
        <strain evidence="8 9">CBS 625.97</strain>
    </source>
</reference>
<name>A0A7D8YT44_9HELO</name>
<proteinExistence type="predicted"/>
<dbReference type="AlphaFoldDB" id="A0A7D8YT44"/>
<evidence type="ECO:0000256" key="2">
    <source>
        <dbReference type="ARBA" id="ARBA00022679"/>
    </source>
</evidence>
<dbReference type="Gene3D" id="1.10.510.10">
    <property type="entry name" value="Transferase(Phosphotransferase) domain 1"/>
    <property type="match status" value="1"/>
</dbReference>
<dbReference type="Gene3D" id="3.30.200.20">
    <property type="entry name" value="Phosphorylase Kinase, domain 1"/>
    <property type="match status" value="1"/>
</dbReference>
<gene>
    <name evidence="8" type="primary">mnb</name>
    <name evidence="8" type="ORF">LCER1_G000556</name>
</gene>
<evidence type="ECO:0000256" key="3">
    <source>
        <dbReference type="ARBA" id="ARBA00022741"/>
    </source>
</evidence>